<keyword evidence="4" id="KW-1185">Reference proteome</keyword>
<dbReference type="EMBL" id="JAKEVY010000004">
    <property type="protein sequence ID" value="MCF1716034.1"/>
    <property type="molecule type" value="Genomic_DNA"/>
</dbReference>
<keyword evidence="1" id="KW-0472">Membrane</keyword>
<evidence type="ECO:0000313" key="3">
    <source>
        <dbReference type="EMBL" id="MCF1716034.1"/>
    </source>
</evidence>
<reference evidence="3 4" key="1">
    <citation type="submission" date="2022-01" db="EMBL/GenBank/DDBJ databases">
        <title>Flavihumibacter sp. nov., isolated from sediment of a river.</title>
        <authorList>
            <person name="Liu H."/>
        </authorList>
    </citation>
    <scope>NUCLEOTIDE SEQUENCE [LARGE SCALE GENOMIC DNA]</scope>
    <source>
        <strain evidence="3 4">RY-1</strain>
    </source>
</reference>
<dbReference type="RefSeq" id="WP_234866986.1">
    <property type="nucleotide sequence ID" value="NZ_JAKEVY010000004.1"/>
</dbReference>
<proteinExistence type="predicted"/>
<gene>
    <name evidence="3" type="ORF">L0U88_15445</name>
</gene>
<accession>A0ABS9BMH3</accession>
<keyword evidence="1" id="KW-1133">Transmembrane helix</keyword>
<comment type="caution">
    <text evidence="3">The sequence shown here is derived from an EMBL/GenBank/DDBJ whole genome shotgun (WGS) entry which is preliminary data.</text>
</comment>
<protein>
    <submittedName>
        <fullName evidence="3">DUF2167 domain-containing protein</fullName>
    </submittedName>
</protein>
<feature type="chain" id="PRO_5046780064" evidence="2">
    <location>
        <begin position="23"/>
        <end position="299"/>
    </location>
</feature>
<keyword evidence="2" id="KW-0732">Signal</keyword>
<sequence length="299" mass="32791">MKRCLLAVVSMLLLSFVGFAQMADSIQFKLDSINQSLHYQQGTIELESGNASLKVPAGFKFLDRTESRYVLEDLWGNPEDTSILGMLVPENAGVVGPNSWAFTISFDQMGYVKDSDAEDINYDDLLKEQQADAKAANAERAAAGYSTVELVGWASSPYYDKSKKTLHWAKELEFDGDSIHTLNYNLRILGRKGIFLINAVAGMEDLPQVKTSIEPVLASVSFKDGHRYADYDSNVDEVAAWTVGGLVAGKVLAKAGFFAVLLKFWKIIAFALIGGGTALWRFISRKKEDTGVPAGNEPV</sequence>
<feature type="transmembrane region" description="Helical" evidence="1">
    <location>
        <begin position="264"/>
        <end position="283"/>
    </location>
</feature>
<organism evidence="3 4">
    <name type="scientific">Flavihumibacter fluminis</name>
    <dbReference type="NCBI Taxonomy" id="2909236"/>
    <lineage>
        <taxon>Bacteria</taxon>
        <taxon>Pseudomonadati</taxon>
        <taxon>Bacteroidota</taxon>
        <taxon>Chitinophagia</taxon>
        <taxon>Chitinophagales</taxon>
        <taxon>Chitinophagaceae</taxon>
        <taxon>Flavihumibacter</taxon>
    </lineage>
</organism>
<dbReference type="InterPro" id="IPR018682">
    <property type="entry name" value="DUF2167_membr"/>
</dbReference>
<name>A0ABS9BMH3_9BACT</name>
<evidence type="ECO:0000256" key="2">
    <source>
        <dbReference type="SAM" id="SignalP"/>
    </source>
</evidence>
<dbReference type="Pfam" id="PF09935">
    <property type="entry name" value="DUF2167"/>
    <property type="match status" value="1"/>
</dbReference>
<dbReference type="Proteomes" id="UP001200145">
    <property type="component" value="Unassembled WGS sequence"/>
</dbReference>
<evidence type="ECO:0000313" key="4">
    <source>
        <dbReference type="Proteomes" id="UP001200145"/>
    </source>
</evidence>
<feature type="signal peptide" evidence="2">
    <location>
        <begin position="1"/>
        <end position="22"/>
    </location>
</feature>
<keyword evidence="1" id="KW-0812">Transmembrane</keyword>
<evidence type="ECO:0000256" key="1">
    <source>
        <dbReference type="SAM" id="Phobius"/>
    </source>
</evidence>